<feature type="transmembrane region" description="Helical" evidence="1">
    <location>
        <begin position="192"/>
        <end position="215"/>
    </location>
</feature>
<feature type="transmembrane region" description="Helical" evidence="1">
    <location>
        <begin position="100"/>
        <end position="122"/>
    </location>
</feature>
<feature type="transmembrane region" description="Helical" evidence="1">
    <location>
        <begin position="337"/>
        <end position="356"/>
    </location>
</feature>
<accession>A0A5D6WSG4</accession>
<feature type="transmembrane region" description="Helical" evidence="1">
    <location>
        <begin position="425"/>
        <end position="444"/>
    </location>
</feature>
<dbReference type="AlphaFoldDB" id="A0A5D6WSG4"/>
<evidence type="ECO:0000256" key="1">
    <source>
        <dbReference type="SAM" id="Phobius"/>
    </source>
</evidence>
<organism evidence="2 3">
    <name type="scientific">Selenomonas caprae</name>
    <dbReference type="NCBI Taxonomy" id="2606905"/>
    <lineage>
        <taxon>Bacteria</taxon>
        <taxon>Bacillati</taxon>
        <taxon>Bacillota</taxon>
        <taxon>Negativicutes</taxon>
        <taxon>Selenomonadales</taxon>
        <taxon>Selenomonadaceae</taxon>
        <taxon>Selenomonas</taxon>
    </lineage>
</organism>
<evidence type="ECO:0000313" key="2">
    <source>
        <dbReference type="EMBL" id="TYZ30730.1"/>
    </source>
</evidence>
<dbReference type="RefSeq" id="WP_149188270.1">
    <property type="nucleotide sequence ID" value="NZ_VTOZ01000002.1"/>
</dbReference>
<proteinExistence type="predicted"/>
<sequence length="493" mass="55533">MAGVGFELKKLFTARTAAGHIRAYSYSAIITAGPFALLTGMVLAVQLLFRHFAVPAESVQVFVAAVVYAFIFSQILSSGFTMVLTRYLADSLSLARYKDITASLFGSAALLSALGGLLALAFLWGRPLAPLTKWLAYLFFALLLLSWVESVYLTAIKKYKRLLLSYLAGVAVSITLAAQLLGAGWLPAEQSALLAVDMGMALCVLLFLWHIAACFGLPEDGMNFAFLPYFERHWRLFVIAASYAAGLFLPNILIWFGPWGVEVAGTFRYSPVYDVVTFYALLSVLPLMMVFVVSVETNFYQRYAVYFSHITRKGNFRQIEDARKDLLHVLWFELRHAAELQLVFTLVFLALGSYILSRAGITYEQVNMFNVLLFGAFFTGLLQLIYILLIYFDYQKDVLMVSLFFLASNLVLGVLGLCWWGEQSYGFTFFLAAAASFVVAAWRLDHFASRINYLVFCSQPVFYQPPHGLLTRLAMRLYGERYVDLERERREEP</sequence>
<keyword evidence="1" id="KW-1133">Transmembrane helix</keyword>
<dbReference type="InterPro" id="IPR031617">
    <property type="entry name" value="PelG"/>
</dbReference>
<keyword evidence="1" id="KW-0472">Membrane</keyword>
<protein>
    <recommendedName>
        <fullName evidence="4">Exopolysaccharide Pel transporter PelG</fullName>
    </recommendedName>
</protein>
<feature type="transmembrane region" description="Helical" evidence="1">
    <location>
        <begin position="398"/>
        <end position="419"/>
    </location>
</feature>
<keyword evidence="3" id="KW-1185">Reference proteome</keyword>
<feature type="transmembrane region" description="Helical" evidence="1">
    <location>
        <begin position="236"/>
        <end position="256"/>
    </location>
</feature>
<feature type="transmembrane region" description="Helical" evidence="1">
    <location>
        <begin position="134"/>
        <end position="155"/>
    </location>
</feature>
<keyword evidence="1" id="KW-0812">Transmembrane</keyword>
<evidence type="ECO:0000313" key="3">
    <source>
        <dbReference type="Proteomes" id="UP000322783"/>
    </source>
</evidence>
<gene>
    <name evidence="2" type="ORF">FZ041_01240</name>
</gene>
<evidence type="ECO:0008006" key="4">
    <source>
        <dbReference type="Google" id="ProtNLM"/>
    </source>
</evidence>
<feature type="transmembrane region" description="Helical" evidence="1">
    <location>
        <begin position="368"/>
        <end position="391"/>
    </location>
</feature>
<dbReference type="Proteomes" id="UP000322783">
    <property type="component" value="Unassembled WGS sequence"/>
</dbReference>
<feature type="transmembrane region" description="Helical" evidence="1">
    <location>
        <begin position="61"/>
        <end position="88"/>
    </location>
</feature>
<name>A0A5D6WSG4_9FIRM</name>
<feature type="transmembrane region" description="Helical" evidence="1">
    <location>
        <begin position="23"/>
        <end position="49"/>
    </location>
</feature>
<dbReference type="EMBL" id="VTOZ01000002">
    <property type="protein sequence ID" value="TYZ30730.1"/>
    <property type="molecule type" value="Genomic_DNA"/>
</dbReference>
<dbReference type="Pfam" id="PF16933">
    <property type="entry name" value="PelG"/>
    <property type="match status" value="1"/>
</dbReference>
<reference evidence="2 3" key="1">
    <citation type="submission" date="2019-08" db="EMBL/GenBank/DDBJ databases">
        <title>Selenomonas sp. mPRGC5 and Selenomonas sp. mPRGC8 isolated from ruminal fluid of dairy goat (Capra hircus).</title>
        <authorList>
            <person name="Poothong S."/>
            <person name="Nuengjamnong C."/>
            <person name="Tanasupawat S."/>
        </authorList>
    </citation>
    <scope>NUCLEOTIDE SEQUENCE [LARGE SCALE GENOMIC DNA]</scope>
    <source>
        <strain evidence="3">mPRGC8</strain>
    </source>
</reference>
<feature type="transmembrane region" description="Helical" evidence="1">
    <location>
        <begin position="162"/>
        <end position="186"/>
    </location>
</feature>
<feature type="transmembrane region" description="Helical" evidence="1">
    <location>
        <begin position="276"/>
        <end position="295"/>
    </location>
</feature>
<comment type="caution">
    <text evidence="2">The sequence shown here is derived from an EMBL/GenBank/DDBJ whole genome shotgun (WGS) entry which is preliminary data.</text>
</comment>